<dbReference type="Proteomes" id="UP001062223">
    <property type="component" value="Chromosome"/>
</dbReference>
<evidence type="ECO:0000313" key="1">
    <source>
        <dbReference type="EMBL" id="UYC81895.1"/>
    </source>
</evidence>
<proteinExistence type="predicted"/>
<sequence length="123" mass="12837">MSDAAVATTGDSGVRLRGSDRIGTSALVHTAQAVAAEALRVAFREVRARVADDGRGALAVEITAPLALPVLGSHALPDEPVVTTAHRARGTIAARFRTITGRQVARVTVTFASSVVDTPRRVR</sequence>
<name>A0A9Q9PB75_9MICO</name>
<accession>A0A9Q9PB75</accession>
<evidence type="ECO:0000313" key="2">
    <source>
        <dbReference type="Proteomes" id="UP001062223"/>
    </source>
</evidence>
<gene>
    <name evidence="1" type="ORF">OE229_05375</name>
</gene>
<dbReference type="KEGG" id="cpoi:OE229_05375"/>
<dbReference type="RefSeq" id="WP_182064615.1">
    <property type="nucleotide sequence ID" value="NZ_CP106879.1"/>
</dbReference>
<reference evidence="1" key="1">
    <citation type="submission" date="2022-09" db="EMBL/GenBank/DDBJ databases">
        <title>Taxonomy of Curtobacterium flaccumfaciens.</title>
        <authorList>
            <person name="Osdaghi E."/>
            <person name="Taghavi S.M."/>
            <person name="Hamidizade M."/>
            <person name="Abachi H."/>
            <person name="Fazliarab A."/>
            <person name="Baeyen S."/>
            <person name="Portier P."/>
            <person name="Van Vaerenbergh J."/>
            <person name="Jacques M.-A."/>
        </authorList>
    </citation>
    <scope>NUCLEOTIDE SEQUENCE</scope>
    <source>
        <strain evidence="1">AGQB46</strain>
    </source>
</reference>
<dbReference type="AlphaFoldDB" id="A0A9Q9PB75"/>
<dbReference type="EMBL" id="CP106879">
    <property type="protein sequence ID" value="UYC81895.1"/>
    <property type="molecule type" value="Genomic_DNA"/>
</dbReference>
<organism evidence="1 2">
    <name type="scientific">Curtobacterium poinsettiae</name>
    <dbReference type="NCBI Taxonomy" id="159612"/>
    <lineage>
        <taxon>Bacteria</taxon>
        <taxon>Bacillati</taxon>
        <taxon>Actinomycetota</taxon>
        <taxon>Actinomycetes</taxon>
        <taxon>Micrococcales</taxon>
        <taxon>Microbacteriaceae</taxon>
        <taxon>Curtobacterium</taxon>
    </lineage>
</organism>
<protein>
    <submittedName>
        <fullName evidence="1">Uncharacterized protein</fullName>
    </submittedName>
</protein>